<dbReference type="InterPro" id="IPR016419">
    <property type="entry name" value="Prepilin_Pept-dep_B_prd"/>
</dbReference>
<protein>
    <submittedName>
        <fullName evidence="1">Pilus assembly protein PilW</fullName>
    </submittedName>
</protein>
<dbReference type="AlphaFoldDB" id="A0A2U3BCK0"/>
<dbReference type="OrthoDB" id="5865913at2"/>
<gene>
    <name evidence="1" type="ORF">DI392_05225</name>
</gene>
<evidence type="ECO:0000313" key="2">
    <source>
        <dbReference type="Proteomes" id="UP000245362"/>
    </source>
</evidence>
<keyword evidence="2" id="KW-1185">Reference proteome</keyword>
<dbReference type="Proteomes" id="UP000245362">
    <property type="component" value="Unassembled WGS sequence"/>
</dbReference>
<reference evidence="1 2" key="1">
    <citation type="submission" date="2018-05" db="EMBL/GenBank/DDBJ databases">
        <title>Vibrio limimaris sp. nov., isolated from marine sediment.</title>
        <authorList>
            <person name="Li C.-M."/>
        </authorList>
    </citation>
    <scope>NUCLEOTIDE SEQUENCE [LARGE SCALE GENOMIC DNA]</scope>
    <source>
        <strain evidence="1 2">E4404</strain>
    </source>
</reference>
<dbReference type="PIRSF" id="PIRSF004525">
    <property type="entry name" value="Pilin_peptidase-dep_B_prd"/>
    <property type="match status" value="1"/>
</dbReference>
<evidence type="ECO:0000313" key="1">
    <source>
        <dbReference type="EMBL" id="PWI34512.1"/>
    </source>
</evidence>
<dbReference type="RefSeq" id="WP_109318848.1">
    <property type="nucleotide sequence ID" value="NZ_QFWT01000002.1"/>
</dbReference>
<proteinExistence type="predicted"/>
<name>A0A2U3BCK0_9VIBR</name>
<sequence length="210" mass="22749">MGMMPVRNNKKKALNLYTRQRGASLIEFMTASMLSLIALAAVGSVFISGQKLAAERSKQLLLMQNLSDTLKYVKEDIKRAGYQKSGGGSAILSGASNVIHTWPTGLSYVYENQGGQLQVVSFKQRDSGGKKVVSLCEDSTSPVLVIDSCSGYTSMLDQHQIKLMKFEVQTTPLGNGVSSALVTMTISGQLRGDSSVTKTMSATIKQRNWQ</sequence>
<dbReference type="EMBL" id="QFWT01000002">
    <property type="protein sequence ID" value="PWI34512.1"/>
    <property type="molecule type" value="Genomic_DNA"/>
</dbReference>
<organism evidence="1 2">
    <name type="scientific">Vibrio albus</name>
    <dbReference type="NCBI Taxonomy" id="2200953"/>
    <lineage>
        <taxon>Bacteria</taxon>
        <taxon>Pseudomonadati</taxon>
        <taxon>Pseudomonadota</taxon>
        <taxon>Gammaproteobacteria</taxon>
        <taxon>Vibrionales</taxon>
        <taxon>Vibrionaceae</taxon>
        <taxon>Vibrio</taxon>
    </lineage>
</organism>
<accession>A0A2U3BCK0</accession>
<comment type="caution">
    <text evidence="1">The sequence shown here is derived from an EMBL/GenBank/DDBJ whole genome shotgun (WGS) entry which is preliminary data.</text>
</comment>